<dbReference type="AlphaFoldDB" id="A0A3B0CXP3"/>
<keyword evidence="1" id="KW-0418">Kinase</keyword>
<dbReference type="GO" id="GO:0004674">
    <property type="term" value="F:protein serine/threonine kinase activity"/>
    <property type="evidence" value="ECO:0007669"/>
    <property type="project" value="UniProtKB-KW"/>
</dbReference>
<evidence type="ECO:0000313" key="1">
    <source>
        <dbReference type="EMBL" id="RKN87007.1"/>
    </source>
</evidence>
<gene>
    <name evidence="1" type="ORF">D7M11_01215</name>
</gene>
<keyword evidence="1" id="KW-0723">Serine/threonine-protein kinase</keyword>
<sequence length="102" mass="11633">MPGGVRLVTYQSYGIPRELVERIKLKLKDPDTKDRVKQLLDGVTKADLQDRVKVKSLLSKLTKALHEPVSDALANQIVQMVIDLKLDPNNTFHLIKLWGIFR</sequence>
<protein>
    <submittedName>
        <fullName evidence="1">Serine/threonine protein kinase</fullName>
    </submittedName>
</protein>
<evidence type="ECO:0000313" key="2">
    <source>
        <dbReference type="Proteomes" id="UP000282311"/>
    </source>
</evidence>
<dbReference type="Proteomes" id="UP000282311">
    <property type="component" value="Unassembled WGS sequence"/>
</dbReference>
<keyword evidence="2" id="KW-1185">Reference proteome</keyword>
<organism evidence="1 2">
    <name type="scientific">Paenibacillus ginsengarvi</name>
    <dbReference type="NCBI Taxonomy" id="400777"/>
    <lineage>
        <taxon>Bacteria</taxon>
        <taxon>Bacillati</taxon>
        <taxon>Bacillota</taxon>
        <taxon>Bacilli</taxon>
        <taxon>Bacillales</taxon>
        <taxon>Paenibacillaceae</taxon>
        <taxon>Paenibacillus</taxon>
    </lineage>
</organism>
<accession>A0A3B0CXP3</accession>
<comment type="caution">
    <text evidence="1">The sequence shown here is derived from an EMBL/GenBank/DDBJ whole genome shotgun (WGS) entry which is preliminary data.</text>
</comment>
<proteinExistence type="predicted"/>
<reference evidence="1 2" key="1">
    <citation type="journal article" date="2007" name="Int. J. Syst. Evol. Microbiol.">
        <title>Paenibacillus ginsengarvi sp. nov., isolated from soil from ginseng cultivation.</title>
        <authorList>
            <person name="Yoon M.H."/>
            <person name="Ten L.N."/>
            <person name="Im W.T."/>
        </authorList>
    </citation>
    <scope>NUCLEOTIDE SEQUENCE [LARGE SCALE GENOMIC DNA]</scope>
    <source>
        <strain evidence="1 2">KCTC 13059</strain>
    </source>
</reference>
<dbReference type="OrthoDB" id="2623024at2"/>
<dbReference type="EMBL" id="RBAH01000001">
    <property type="protein sequence ID" value="RKN87007.1"/>
    <property type="molecule type" value="Genomic_DNA"/>
</dbReference>
<dbReference type="InterPro" id="IPR025942">
    <property type="entry name" value="SpoVIF"/>
</dbReference>
<name>A0A3B0CXP3_9BACL</name>
<dbReference type="Pfam" id="PF14069">
    <property type="entry name" value="SpoVIF"/>
    <property type="match status" value="1"/>
</dbReference>
<keyword evidence="1" id="KW-0808">Transferase</keyword>